<feature type="transmembrane region" description="Helical" evidence="7">
    <location>
        <begin position="12"/>
        <end position="35"/>
    </location>
</feature>
<dbReference type="GO" id="GO:0005886">
    <property type="term" value="C:plasma membrane"/>
    <property type="evidence" value="ECO:0007669"/>
    <property type="project" value="TreeGrafter"/>
</dbReference>
<accession>A0A8K0EPP4</accession>
<dbReference type="PANTHER" id="PTHR19282">
    <property type="entry name" value="TETRASPANIN"/>
    <property type="match status" value="1"/>
</dbReference>
<dbReference type="PRINTS" id="PR00259">
    <property type="entry name" value="TMFOUR"/>
</dbReference>
<organism evidence="8 9">
    <name type="scientific">Branchiostoma lanceolatum</name>
    <name type="common">Common lancelet</name>
    <name type="synonym">Amphioxus lanceolatum</name>
    <dbReference type="NCBI Taxonomy" id="7740"/>
    <lineage>
        <taxon>Eukaryota</taxon>
        <taxon>Metazoa</taxon>
        <taxon>Chordata</taxon>
        <taxon>Cephalochordata</taxon>
        <taxon>Leptocardii</taxon>
        <taxon>Amphioxiformes</taxon>
        <taxon>Branchiostomatidae</taxon>
        <taxon>Branchiostoma</taxon>
    </lineage>
</organism>
<dbReference type="Proteomes" id="UP000838412">
    <property type="component" value="Chromosome 3"/>
</dbReference>
<dbReference type="SUPFAM" id="SSF48652">
    <property type="entry name" value="Tetraspanin"/>
    <property type="match status" value="1"/>
</dbReference>
<evidence type="ECO:0000256" key="4">
    <source>
        <dbReference type="ARBA" id="ARBA00022989"/>
    </source>
</evidence>
<keyword evidence="6" id="KW-1015">Disulfide bond</keyword>
<feature type="transmembrane region" description="Helical" evidence="7">
    <location>
        <begin position="204"/>
        <end position="229"/>
    </location>
</feature>
<feature type="transmembrane region" description="Helical" evidence="7">
    <location>
        <begin position="55"/>
        <end position="78"/>
    </location>
</feature>
<evidence type="ECO:0000313" key="8">
    <source>
        <dbReference type="EMBL" id="CAH1257041.1"/>
    </source>
</evidence>
<dbReference type="InterPro" id="IPR008952">
    <property type="entry name" value="Tetraspanin_EC2_sf"/>
</dbReference>
<evidence type="ECO:0000313" key="9">
    <source>
        <dbReference type="Proteomes" id="UP000838412"/>
    </source>
</evidence>
<dbReference type="PIRSF" id="PIRSF002419">
    <property type="entry name" value="Tetraspanin"/>
    <property type="match status" value="1"/>
</dbReference>
<comment type="similarity">
    <text evidence="2 7">Belongs to the tetraspanin (TM4SF) family.</text>
</comment>
<feature type="disulfide bond" evidence="6">
    <location>
        <begin position="151"/>
        <end position="170"/>
    </location>
</feature>
<dbReference type="EMBL" id="OV696688">
    <property type="protein sequence ID" value="CAH1257041.1"/>
    <property type="molecule type" value="Genomic_DNA"/>
</dbReference>
<dbReference type="CDD" id="cd03127">
    <property type="entry name" value="tetraspanin_LEL"/>
    <property type="match status" value="1"/>
</dbReference>
<dbReference type="InterPro" id="IPR018499">
    <property type="entry name" value="Tetraspanin/Peripherin"/>
</dbReference>
<gene>
    <name evidence="8" type="primary">TSPAN8</name>
    <name evidence="8" type="ORF">BLAG_LOCUS15101</name>
</gene>
<proteinExistence type="inferred from homology"/>
<keyword evidence="5 7" id="KW-0472">Membrane</keyword>
<dbReference type="PANTHER" id="PTHR19282:SF519">
    <property type="entry name" value="TETRASPANIN"/>
    <property type="match status" value="1"/>
</dbReference>
<keyword evidence="4 7" id="KW-1133">Transmembrane helix</keyword>
<evidence type="ECO:0000256" key="5">
    <source>
        <dbReference type="ARBA" id="ARBA00023136"/>
    </source>
</evidence>
<dbReference type="InterPro" id="IPR018503">
    <property type="entry name" value="Tetraspanin_CS"/>
</dbReference>
<comment type="subcellular location">
    <subcellularLocation>
        <location evidence="1 7">Membrane</location>
        <topology evidence="1 7">Multi-pass membrane protein</topology>
    </subcellularLocation>
</comment>
<name>A0A8K0EPP4_BRALA</name>
<dbReference type="Gene3D" id="1.10.1450.10">
    <property type="entry name" value="Tetraspanin"/>
    <property type="match status" value="1"/>
</dbReference>
<keyword evidence="9" id="KW-1185">Reference proteome</keyword>
<evidence type="ECO:0000256" key="6">
    <source>
        <dbReference type="PIRSR" id="PIRSR002419-1"/>
    </source>
</evidence>
<evidence type="ECO:0000256" key="3">
    <source>
        <dbReference type="ARBA" id="ARBA00022692"/>
    </source>
</evidence>
<evidence type="ECO:0000256" key="2">
    <source>
        <dbReference type="ARBA" id="ARBA00006840"/>
    </source>
</evidence>
<dbReference type="AlphaFoldDB" id="A0A8K0EPP4"/>
<evidence type="ECO:0000256" key="7">
    <source>
        <dbReference type="RuleBase" id="RU361218"/>
    </source>
</evidence>
<dbReference type="Pfam" id="PF00335">
    <property type="entry name" value="Tetraspanin"/>
    <property type="match status" value="1"/>
</dbReference>
<dbReference type="PROSITE" id="PS00421">
    <property type="entry name" value="TM4_1"/>
    <property type="match status" value="1"/>
</dbReference>
<reference evidence="8" key="1">
    <citation type="submission" date="2022-01" db="EMBL/GenBank/DDBJ databases">
        <authorList>
            <person name="Braso-Vives M."/>
        </authorList>
    </citation>
    <scope>NUCLEOTIDE SEQUENCE</scope>
</reference>
<feature type="transmembrane region" description="Helical" evidence="7">
    <location>
        <begin position="85"/>
        <end position="109"/>
    </location>
</feature>
<protein>
    <recommendedName>
        <fullName evidence="7">Tetraspanin</fullName>
    </recommendedName>
</protein>
<keyword evidence="3 7" id="KW-0812">Transmembrane</keyword>
<dbReference type="InterPro" id="IPR000301">
    <property type="entry name" value="Tetraspanin_animals"/>
</dbReference>
<dbReference type="OrthoDB" id="5870230at2759"/>
<sequence length="240" mass="25814">MADGCCGKCSKFMLFVFNLIFWLAGIGLLAFGIWLRLDNDIATIVSLDLPWFYNATYVMMGVGGFTMIMGFLGCCGAMKENKCMLTTYTICLGLVFIAEIAGGVVAFVYRNNLNTWVDEAFTGVLGGQDIESLSEDTRKAIVTLQTQFTCCGLTSPTNWGDPSSQAVCACPAADVGTNKCEVVSGTEYRISCVDELKLYLEQNIIIVGAVALAVAAIEVFGIIFACVLLRQADKETSGIA</sequence>
<evidence type="ECO:0000256" key="1">
    <source>
        <dbReference type="ARBA" id="ARBA00004141"/>
    </source>
</evidence>